<comment type="caution">
    <text evidence="1">The sequence shown here is derived from an EMBL/GenBank/DDBJ whole genome shotgun (WGS) entry which is preliminary data.</text>
</comment>
<organism evidence="1 2">
    <name type="scientific">Cytobacillus purgationiresistens</name>
    <dbReference type="NCBI Taxonomy" id="863449"/>
    <lineage>
        <taxon>Bacteria</taxon>
        <taxon>Bacillati</taxon>
        <taxon>Bacillota</taxon>
        <taxon>Bacilli</taxon>
        <taxon>Bacillales</taxon>
        <taxon>Bacillaceae</taxon>
        <taxon>Cytobacillus</taxon>
    </lineage>
</organism>
<evidence type="ECO:0000313" key="2">
    <source>
        <dbReference type="Proteomes" id="UP001238088"/>
    </source>
</evidence>
<dbReference type="Proteomes" id="UP001238088">
    <property type="component" value="Unassembled WGS sequence"/>
</dbReference>
<accession>A0ABU0ABB1</accession>
<proteinExistence type="predicted"/>
<reference evidence="1 2" key="1">
    <citation type="submission" date="2023-07" db="EMBL/GenBank/DDBJ databases">
        <title>Genomic Encyclopedia of Type Strains, Phase IV (KMG-IV): sequencing the most valuable type-strain genomes for metagenomic binning, comparative biology and taxonomic classification.</title>
        <authorList>
            <person name="Goeker M."/>
        </authorList>
    </citation>
    <scope>NUCLEOTIDE SEQUENCE [LARGE SCALE GENOMIC DNA]</scope>
    <source>
        <strain evidence="1 2">DSM 23494</strain>
    </source>
</reference>
<keyword evidence="2" id="KW-1185">Reference proteome</keyword>
<gene>
    <name evidence="1" type="ORF">J2S17_000408</name>
</gene>
<dbReference type="EMBL" id="JAUSUB010000001">
    <property type="protein sequence ID" value="MDQ0268539.1"/>
    <property type="molecule type" value="Genomic_DNA"/>
</dbReference>
<evidence type="ECO:0000313" key="1">
    <source>
        <dbReference type="EMBL" id="MDQ0268539.1"/>
    </source>
</evidence>
<dbReference type="RefSeq" id="WP_307471367.1">
    <property type="nucleotide sequence ID" value="NZ_JAUSUB010000001.1"/>
</dbReference>
<protein>
    <submittedName>
        <fullName evidence="1">Uncharacterized protein</fullName>
    </submittedName>
</protein>
<name>A0ABU0ABB1_9BACI</name>
<sequence length="52" mass="5786">MYISTQTWSLKAIGLYICDGFESETTESNPGATPIKQLKLCPLYNSVIVTKM</sequence>